<organism evidence="5 6">
    <name type="scientific">Steinernema carpocapsae</name>
    <name type="common">Entomopathogenic nematode</name>
    <dbReference type="NCBI Taxonomy" id="34508"/>
    <lineage>
        <taxon>Eukaryota</taxon>
        <taxon>Metazoa</taxon>
        <taxon>Ecdysozoa</taxon>
        <taxon>Nematoda</taxon>
        <taxon>Chromadorea</taxon>
        <taxon>Rhabditida</taxon>
        <taxon>Tylenchina</taxon>
        <taxon>Panagrolaimomorpha</taxon>
        <taxon>Strongyloidoidea</taxon>
        <taxon>Steinernematidae</taxon>
        <taxon>Steinernema</taxon>
    </lineage>
</organism>
<dbReference type="Gene3D" id="1.10.600.10">
    <property type="entry name" value="Farnesyl Diphosphate Synthase"/>
    <property type="match status" value="1"/>
</dbReference>
<dbReference type="Pfam" id="PF00494">
    <property type="entry name" value="SQS_PSY"/>
    <property type="match status" value="1"/>
</dbReference>
<accession>A0A4U8UN26</accession>
<dbReference type="GO" id="GO:0016117">
    <property type="term" value="P:carotenoid biosynthetic process"/>
    <property type="evidence" value="ECO:0007669"/>
    <property type="project" value="UniProtKB-KW"/>
</dbReference>
<dbReference type="AlphaFoldDB" id="A0A4U8UN26"/>
<evidence type="ECO:0000313" key="6">
    <source>
        <dbReference type="Proteomes" id="UP000298663"/>
    </source>
</evidence>
<protein>
    <recommendedName>
        <fullName evidence="2">15-cis-phytoene synthase</fullName>
        <ecNumber evidence="2">2.5.1.32</ecNumber>
    </recommendedName>
</protein>
<dbReference type="InterPro" id="IPR002060">
    <property type="entry name" value="Squ/phyt_synthse"/>
</dbReference>
<keyword evidence="6" id="KW-1185">Reference proteome</keyword>
<dbReference type="SUPFAM" id="SSF48576">
    <property type="entry name" value="Terpenoid synthases"/>
    <property type="match status" value="1"/>
</dbReference>
<gene>
    <name evidence="5" type="ORF">L596_001889</name>
</gene>
<reference evidence="5 6" key="2">
    <citation type="journal article" date="2019" name="G3 (Bethesda)">
        <title>Hybrid Assembly of the Genome of the Entomopathogenic Nematode Steinernema carpocapsae Identifies the X-Chromosome.</title>
        <authorList>
            <person name="Serra L."/>
            <person name="Macchietto M."/>
            <person name="Macias-Munoz A."/>
            <person name="McGill C.J."/>
            <person name="Rodriguez I.M."/>
            <person name="Rodriguez B."/>
            <person name="Murad R."/>
            <person name="Mortazavi A."/>
        </authorList>
    </citation>
    <scope>NUCLEOTIDE SEQUENCE [LARGE SCALE GENOMIC DNA]</scope>
    <source>
        <strain evidence="5 6">ALL</strain>
    </source>
</reference>
<dbReference type="PANTHER" id="PTHR31480">
    <property type="entry name" value="BIFUNCTIONAL LYCOPENE CYCLASE/PHYTOENE SYNTHASE"/>
    <property type="match status" value="1"/>
</dbReference>
<evidence type="ECO:0000256" key="3">
    <source>
        <dbReference type="ARBA" id="ARBA00022746"/>
    </source>
</evidence>
<dbReference type="STRING" id="34508.A0A4U8UN26"/>
<sequence length="330" mass="36442">MLSSSTSSCASQLQPQIERLSKPRDPKNGASTRPTSPASKDQAADAFKQCIDLVKKHDFANYVSALLMPREVQPHVFALLAFNVELALVRDQIERNAGTTGIFRLQFWRDAISTIYGQSTGPVPRQPVAIALRAFGSSKDVDHLYGLVEARQQTLGDRPFESVNALEQYAEKTIGSMLLLVMKAITPPSEIVSKDAEKASLALGRSLGVMNHVRSTVPLLKRGIVLLPLDLMTIHGLSADNVYSNKSPDGIRRLCKDLCDVSRKSLAEARNLSPHVSRRQALALMSTGASMDHMLKIIRKVEYNLFDLRLQRGHPLLAWTLLARKLCGTY</sequence>
<evidence type="ECO:0000256" key="1">
    <source>
        <dbReference type="ARBA" id="ARBA00001805"/>
    </source>
</evidence>
<comment type="caution">
    <text evidence="5">The sequence shown here is derived from an EMBL/GenBank/DDBJ whole genome shotgun (WGS) entry which is preliminary data.</text>
</comment>
<name>A0A4U8UN26_STECR</name>
<evidence type="ECO:0000256" key="4">
    <source>
        <dbReference type="SAM" id="MobiDB-lite"/>
    </source>
</evidence>
<feature type="region of interest" description="Disordered" evidence="4">
    <location>
        <begin position="1"/>
        <end position="41"/>
    </location>
</feature>
<proteinExistence type="predicted"/>
<keyword evidence="3" id="KW-0125">Carotenoid biosynthesis</keyword>
<dbReference type="EC" id="2.5.1.32" evidence="2"/>
<feature type="compositionally biased region" description="Polar residues" evidence="4">
    <location>
        <begin position="29"/>
        <end position="39"/>
    </location>
</feature>
<dbReference type="InterPro" id="IPR008949">
    <property type="entry name" value="Isoprenoid_synthase_dom_sf"/>
</dbReference>
<dbReference type="Proteomes" id="UP000298663">
    <property type="component" value="Unassembled WGS sequence"/>
</dbReference>
<evidence type="ECO:0000256" key="2">
    <source>
        <dbReference type="ARBA" id="ARBA00012396"/>
    </source>
</evidence>
<reference evidence="5 6" key="1">
    <citation type="journal article" date="2015" name="Genome Biol.">
        <title>Comparative genomics of Steinernema reveals deeply conserved gene regulatory networks.</title>
        <authorList>
            <person name="Dillman A.R."/>
            <person name="Macchietto M."/>
            <person name="Porter C.F."/>
            <person name="Rogers A."/>
            <person name="Williams B."/>
            <person name="Antoshechkin I."/>
            <person name="Lee M.M."/>
            <person name="Goodwin Z."/>
            <person name="Lu X."/>
            <person name="Lewis E.E."/>
            <person name="Goodrich-Blair H."/>
            <person name="Stock S.P."/>
            <person name="Adams B.J."/>
            <person name="Sternberg P.W."/>
            <person name="Mortazavi A."/>
        </authorList>
    </citation>
    <scope>NUCLEOTIDE SEQUENCE [LARGE SCALE GENOMIC DNA]</scope>
    <source>
        <strain evidence="5 6">ALL</strain>
    </source>
</reference>
<evidence type="ECO:0000313" key="5">
    <source>
        <dbReference type="EMBL" id="TMS34261.1"/>
    </source>
</evidence>
<dbReference type="EMBL" id="AZBU02000001">
    <property type="protein sequence ID" value="TMS34261.1"/>
    <property type="molecule type" value="Genomic_DNA"/>
</dbReference>
<comment type="catalytic activity">
    <reaction evidence="1">
        <text>2 (2E,6E,10E)-geranylgeranyl diphosphate = 15-cis-phytoene + 2 diphosphate</text>
        <dbReference type="Rhea" id="RHEA:34475"/>
        <dbReference type="ChEBI" id="CHEBI:27787"/>
        <dbReference type="ChEBI" id="CHEBI:33019"/>
        <dbReference type="ChEBI" id="CHEBI:58756"/>
        <dbReference type="EC" id="2.5.1.32"/>
    </reaction>
</comment>
<feature type="compositionally biased region" description="Low complexity" evidence="4">
    <location>
        <begin position="1"/>
        <end position="11"/>
    </location>
</feature>
<dbReference type="OrthoDB" id="270318at2759"/>